<evidence type="ECO:0000259" key="13">
    <source>
        <dbReference type="Pfam" id="PF01593"/>
    </source>
</evidence>
<reference evidence="14 15" key="1">
    <citation type="submission" date="2015-01" db="EMBL/GenBank/DDBJ databases">
        <title>The Genome Sequence of Exophiala oligosperma CBS72588.</title>
        <authorList>
            <consortium name="The Broad Institute Genomics Platform"/>
            <person name="Cuomo C."/>
            <person name="de Hoog S."/>
            <person name="Gorbushina A."/>
            <person name="Stielow B."/>
            <person name="Teixiera M."/>
            <person name="Abouelleil A."/>
            <person name="Chapman S.B."/>
            <person name="Priest M."/>
            <person name="Young S.K."/>
            <person name="Wortman J."/>
            <person name="Nusbaum C."/>
            <person name="Birren B."/>
        </authorList>
    </citation>
    <scope>NUCLEOTIDE SEQUENCE [LARGE SCALE GENOMIC DNA]</scope>
    <source>
        <strain evidence="14 15">CBS 72588</strain>
    </source>
</reference>
<protein>
    <recommendedName>
        <fullName evidence="4 11">Protoporphyrinogen oxidase</fullName>
        <ecNumber evidence="4 11">1.3.3.4</ecNumber>
    </recommendedName>
</protein>
<evidence type="ECO:0000256" key="7">
    <source>
        <dbReference type="ARBA" id="ARBA00023002"/>
    </source>
</evidence>
<dbReference type="OrthoDB" id="438553at2759"/>
<comment type="pathway">
    <text evidence="2 11">Porphyrin-containing compound metabolism; protoporphyrin-IX biosynthesis; protoporphyrin-IX from protoporphyrinogen-IX: step 1/1.</text>
</comment>
<evidence type="ECO:0000256" key="1">
    <source>
        <dbReference type="ARBA" id="ARBA00002600"/>
    </source>
</evidence>
<gene>
    <name evidence="14" type="ORF">PV06_07058</name>
</gene>
<keyword evidence="7 11" id="KW-0560">Oxidoreductase</keyword>
<dbReference type="InterPro" id="IPR004572">
    <property type="entry name" value="Protoporphyrinogen_oxidase"/>
</dbReference>
<keyword evidence="6 11" id="KW-0274">FAD</keyword>
<dbReference type="GO" id="GO:0004729">
    <property type="term" value="F:oxygen-dependent protoporphyrinogen oxidase activity"/>
    <property type="evidence" value="ECO:0007669"/>
    <property type="project" value="UniProtKB-UniRule"/>
</dbReference>
<evidence type="ECO:0000256" key="10">
    <source>
        <dbReference type="ARBA" id="ARBA00047554"/>
    </source>
</evidence>
<dbReference type="STRING" id="215243.A0A0D2DEU5"/>
<organism evidence="14 15">
    <name type="scientific">Exophiala oligosperma</name>
    <dbReference type="NCBI Taxonomy" id="215243"/>
    <lineage>
        <taxon>Eukaryota</taxon>
        <taxon>Fungi</taxon>
        <taxon>Dikarya</taxon>
        <taxon>Ascomycota</taxon>
        <taxon>Pezizomycotina</taxon>
        <taxon>Eurotiomycetes</taxon>
        <taxon>Chaetothyriomycetidae</taxon>
        <taxon>Chaetothyriales</taxon>
        <taxon>Herpotrichiellaceae</taxon>
        <taxon>Exophiala</taxon>
    </lineage>
</organism>
<feature type="compositionally biased region" description="Basic and acidic residues" evidence="12">
    <location>
        <begin position="496"/>
        <end position="515"/>
    </location>
</feature>
<comment type="subcellular location">
    <subcellularLocation>
        <location evidence="11">Mitochondrion inner membrane</location>
    </subcellularLocation>
</comment>
<keyword evidence="9 11" id="KW-0627">Porphyrin biosynthesis</keyword>
<evidence type="ECO:0000313" key="15">
    <source>
        <dbReference type="Proteomes" id="UP000053342"/>
    </source>
</evidence>
<comment type="similarity">
    <text evidence="3 11">Belongs to the protoporphyrinogen/coproporphyrinogen oxidase family. Protoporphyrinogen oxidase subfamily.</text>
</comment>
<evidence type="ECO:0000256" key="6">
    <source>
        <dbReference type="ARBA" id="ARBA00022827"/>
    </source>
</evidence>
<dbReference type="HOGENOM" id="CLU_009629_1_0_1"/>
<dbReference type="AlphaFoldDB" id="A0A0D2DEU5"/>
<dbReference type="PANTHER" id="PTHR42923">
    <property type="entry name" value="PROTOPORPHYRINOGEN OXIDASE"/>
    <property type="match status" value="1"/>
</dbReference>
<evidence type="ECO:0000313" key="14">
    <source>
        <dbReference type="EMBL" id="KIW41508.1"/>
    </source>
</evidence>
<dbReference type="UniPathway" id="UPA00251">
    <property type="reaction ID" value="UER00324"/>
</dbReference>
<dbReference type="VEuPathDB" id="FungiDB:PV06_07058"/>
<keyword evidence="8 11" id="KW-0350">Heme biosynthesis</keyword>
<dbReference type="EMBL" id="KN847337">
    <property type="protein sequence ID" value="KIW41508.1"/>
    <property type="molecule type" value="Genomic_DNA"/>
</dbReference>
<dbReference type="InterPro" id="IPR002937">
    <property type="entry name" value="Amino_oxidase"/>
</dbReference>
<dbReference type="InterPro" id="IPR036188">
    <property type="entry name" value="FAD/NAD-bd_sf"/>
</dbReference>
<evidence type="ECO:0000256" key="4">
    <source>
        <dbReference type="ARBA" id="ARBA00012867"/>
    </source>
</evidence>
<evidence type="ECO:0000256" key="11">
    <source>
        <dbReference type="RuleBase" id="RU367069"/>
    </source>
</evidence>
<feature type="domain" description="Amine oxidase" evidence="13">
    <location>
        <begin position="65"/>
        <end position="390"/>
    </location>
</feature>
<evidence type="ECO:0000256" key="2">
    <source>
        <dbReference type="ARBA" id="ARBA00005073"/>
    </source>
</evidence>
<proteinExistence type="inferred from homology"/>
<dbReference type="GO" id="GO:0006782">
    <property type="term" value="P:protoporphyrinogen IX biosynthetic process"/>
    <property type="evidence" value="ECO:0007669"/>
    <property type="project" value="UniProtKB-UniRule"/>
</dbReference>
<comment type="cofactor">
    <cofactor evidence="11">
        <name>FAD</name>
        <dbReference type="ChEBI" id="CHEBI:57692"/>
    </cofactor>
    <text evidence="11">Binds 1 FAD per subunit.</text>
</comment>
<dbReference type="RefSeq" id="XP_016261724.1">
    <property type="nucleotide sequence ID" value="XM_016408244.1"/>
</dbReference>
<dbReference type="SUPFAM" id="SSF51905">
    <property type="entry name" value="FAD/NAD(P)-binding domain"/>
    <property type="match status" value="1"/>
</dbReference>
<dbReference type="EC" id="1.3.3.4" evidence="4 11"/>
<feature type="region of interest" description="Disordered" evidence="12">
    <location>
        <begin position="482"/>
        <end position="515"/>
    </location>
</feature>
<dbReference type="Gene3D" id="3.50.50.60">
    <property type="entry name" value="FAD/NAD(P)-binding domain"/>
    <property type="match status" value="2"/>
</dbReference>
<dbReference type="GO" id="GO:0005743">
    <property type="term" value="C:mitochondrial inner membrane"/>
    <property type="evidence" value="ECO:0007669"/>
    <property type="project" value="UniProtKB-SubCell"/>
</dbReference>
<evidence type="ECO:0000256" key="8">
    <source>
        <dbReference type="ARBA" id="ARBA00023133"/>
    </source>
</evidence>
<dbReference type="Proteomes" id="UP000053342">
    <property type="component" value="Unassembled WGS sequence"/>
</dbReference>
<evidence type="ECO:0000256" key="3">
    <source>
        <dbReference type="ARBA" id="ARBA00010551"/>
    </source>
</evidence>
<evidence type="ECO:0000256" key="12">
    <source>
        <dbReference type="SAM" id="MobiDB-lite"/>
    </source>
</evidence>
<dbReference type="InterPro" id="IPR050464">
    <property type="entry name" value="Zeta_carotene_desat/Oxidored"/>
</dbReference>
<comment type="function">
    <text evidence="1 11">Catalyzes the 6-electron oxidation of protoporphyrinogen-IX to form protoporphyrin-IX.</text>
</comment>
<dbReference type="SUPFAM" id="SSF54373">
    <property type="entry name" value="FAD-linked reductases, C-terminal domain"/>
    <property type="match status" value="2"/>
</dbReference>
<comment type="catalytic activity">
    <reaction evidence="10 11">
        <text>protoporphyrinogen IX + 3 O2 = protoporphyrin IX + 3 H2O2</text>
        <dbReference type="Rhea" id="RHEA:25576"/>
        <dbReference type="ChEBI" id="CHEBI:15379"/>
        <dbReference type="ChEBI" id="CHEBI:16240"/>
        <dbReference type="ChEBI" id="CHEBI:57306"/>
        <dbReference type="ChEBI" id="CHEBI:57307"/>
        <dbReference type="EC" id="1.3.3.4"/>
    </reaction>
</comment>
<sequence length="674" mass="75331">MSLGVHNAVYRHAVIRPRWPRSRHSHSLRHFTPTSRSRSIDPDPPIRETPNPNARNIAILGGGVTGLTTAWNLTKRIPDAKITIYERNDGLGGWVNSEQVEVKDGEVLFEWGPRTLRPALTGSGRATVDLLLDLGLSQQVIAISKRSPAALNRFIYYPDHLVLMPGPVPGIWDGIQRLWSLWSEPIHEGVVSGLLGETFVSPRSSILEDESVGRFLTRRFGKNIADNIASAFFHGIYAGDLYQLSARTLLSSAWYLEGDEPRNELGVLVQMVLQGLGREMLIPGRMARYFMMEQHEQSGEFEPKREALKSLLRRSSVYTFKRGLGELTTSLESALAQNPNVKMLTSSHVKRVQFNRDEKYLQVECSRQPQGLVDTKYDYVVSTLGPNTIRDSLKETDGSVSSACTDSKSAVSVMVVNLYYSNPSLIPPSHAGFGYLIPRSVPYEQNPERALGVIFSSETSGNSREAREEKLRYMIESLELEQAQQNNGGDSTGAETKTKRSNVDNKTDNSVEKPRSHVEQLLKDFEQEHGQGQDTAPGTKITVMMGGHWWSGWKPDELPGEGEAVEMAQSLLKRHLGINEVPEVAKARLNRDCIPQYTVGYHGRMKTIHEALARDFQGRLKVAGPWWQGAVGVNDCVQKAREIAWSIEHQWDDKTGLEDVVNDQDYHRSDPAAA</sequence>
<dbReference type="Pfam" id="PF01593">
    <property type="entry name" value="Amino_oxidase"/>
    <property type="match status" value="1"/>
</dbReference>
<dbReference type="PANTHER" id="PTHR42923:SF3">
    <property type="entry name" value="PROTOPORPHYRINOGEN OXIDASE"/>
    <property type="match status" value="1"/>
</dbReference>
<feature type="compositionally biased region" description="Polar residues" evidence="12">
    <location>
        <begin position="482"/>
        <end position="495"/>
    </location>
</feature>
<accession>A0A0D2DEU5</accession>
<name>A0A0D2DEU5_9EURO</name>
<evidence type="ECO:0000256" key="9">
    <source>
        <dbReference type="ARBA" id="ARBA00023244"/>
    </source>
</evidence>
<dbReference type="NCBIfam" id="TIGR00562">
    <property type="entry name" value="proto_IX_ox"/>
    <property type="match status" value="1"/>
</dbReference>
<dbReference type="GeneID" id="27359132"/>
<keyword evidence="5 11" id="KW-0285">Flavoprotein</keyword>
<evidence type="ECO:0000256" key="5">
    <source>
        <dbReference type="ARBA" id="ARBA00022630"/>
    </source>
</evidence>
<feature type="region of interest" description="Disordered" evidence="12">
    <location>
        <begin position="23"/>
        <end position="53"/>
    </location>
</feature>
<keyword evidence="15" id="KW-1185">Reference proteome</keyword>